<dbReference type="CDD" id="cd02513">
    <property type="entry name" value="CMP-NeuAc_Synthase"/>
    <property type="match status" value="1"/>
</dbReference>
<reference evidence="1 2" key="1">
    <citation type="submission" date="2016-10" db="EMBL/GenBank/DDBJ databases">
        <authorList>
            <person name="de Groot N.N."/>
        </authorList>
    </citation>
    <scope>NUCLEOTIDE SEQUENCE [LARGE SCALE GENOMIC DNA]</scope>
    <source>
        <strain evidence="1 2">DSM 19803</strain>
    </source>
</reference>
<protein>
    <submittedName>
        <fullName evidence="1">N-acylneuraminate cytidylyltransferase</fullName>
    </submittedName>
</protein>
<dbReference type="InterPro" id="IPR003329">
    <property type="entry name" value="Cytidylyl_trans"/>
</dbReference>
<dbReference type="PANTHER" id="PTHR21485:SF6">
    <property type="entry name" value="N-ACYLNEURAMINATE CYTIDYLYLTRANSFERASE-RELATED"/>
    <property type="match status" value="1"/>
</dbReference>
<dbReference type="RefSeq" id="WP_093369983.1">
    <property type="nucleotide sequence ID" value="NZ_FNCW01000018.1"/>
</dbReference>
<gene>
    <name evidence="1" type="ORF">SAMN04488027_11813</name>
</gene>
<name>A0A1G7Z4F4_9FLAO</name>
<keyword evidence="1" id="KW-0808">Transferase</keyword>
<dbReference type="PANTHER" id="PTHR21485">
    <property type="entry name" value="HAD SUPERFAMILY MEMBERS CMAS AND KDSC"/>
    <property type="match status" value="1"/>
</dbReference>
<organism evidence="1 2">
    <name type="scientific">Psychroflexus sediminis</name>
    <dbReference type="NCBI Taxonomy" id="470826"/>
    <lineage>
        <taxon>Bacteria</taxon>
        <taxon>Pseudomonadati</taxon>
        <taxon>Bacteroidota</taxon>
        <taxon>Flavobacteriia</taxon>
        <taxon>Flavobacteriales</taxon>
        <taxon>Flavobacteriaceae</taxon>
        <taxon>Psychroflexus</taxon>
    </lineage>
</organism>
<keyword evidence="1" id="KW-0548">Nucleotidyltransferase</keyword>
<dbReference type="Gene3D" id="3.90.550.10">
    <property type="entry name" value="Spore Coat Polysaccharide Biosynthesis Protein SpsA, Chain A"/>
    <property type="match status" value="1"/>
</dbReference>
<dbReference type="EMBL" id="FNCW01000018">
    <property type="protein sequence ID" value="SDH03544.1"/>
    <property type="molecule type" value="Genomic_DNA"/>
</dbReference>
<dbReference type="STRING" id="470826.SAMN04488027_11813"/>
<keyword evidence="2" id="KW-1185">Reference proteome</keyword>
<dbReference type="Proteomes" id="UP000199296">
    <property type="component" value="Unassembled WGS sequence"/>
</dbReference>
<accession>A0A1G7Z4F4</accession>
<evidence type="ECO:0000313" key="2">
    <source>
        <dbReference type="Proteomes" id="UP000199296"/>
    </source>
</evidence>
<evidence type="ECO:0000313" key="1">
    <source>
        <dbReference type="EMBL" id="SDH03544.1"/>
    </source>
</evidence>
<dbReference type="InterPro" id="IPR029044">
    <property type="entry name" value="Nucleotide-diphossugar_trans"/>
</dbReference>
<dbReference type="GO" id="GO:0008781">
    <property type="term" value="F:N-acylneuraminate cytidylyltransferase activity"/>
    <property type="evidence" value="ECO:0007669"/>
    <property type="project" value="TreeGrafter"/>
</dbReference>
<dbReference type="Pfam" id="PF02348">
    <property type="entry name" value="CTP_transf_3"/>
    <property type="match status" value="1"/>
</dbReference>
<sequence>MNQQPRTRILAIIPARGGSKGVPRKNIKELGGKPLLAYTVEAAQKSKLIDRLILSSEDEEIMEVAKSLGVEVPFKRPEQLAKDQSGSMGVVQHAVEVLEQQGDVYDAVILLQVTSPFREEGFIDQAIEKFIKSESDGLVSVLPVPHEFNPHWVFETDKNDELKIATGDEEIIKRRQDLPKAFFRDGSIYITKTECIKKGSFFGKKLTYIESNPDLYVNIDTMKDWEKATNTLEKIKLT</sequence>
<dbReference type="AlphaFoldDB" id="A0A1G7Z4F4"/>
<dbReference type="SUPFAM" id="SSF53448">
    <property type="entry name" value="Nucleotide-diphospho-sugar transferases"/>
    <property type="match status" value="1"/>
</dbReference>
<dbReference type="InterPro" id="IPR050793">
    <property type="entry name" value="CMP-NeuNAc_synthase"/>
</dbReference>
<proteinExistence type="predicted"/>
<dbReference type="OrthoDB" id="9805604at2"/>